<dbReference type="PANTHER" id="PTHR45718:SF4">
    <property type="entry name" value="TRANSCRIPTIONAL ACTIVATOR CUBITUS INTERRUPTUS"/>
    <property type="match status" value="1"/>
</dbReference>
<reference evidence="10 11" key="1">
    <citation type="submission" date="2024-06" db="EMBL/GenBank/DDBJ databases">
        <title>Complete genome of Phlyctema vagabunda strain 19-DSS-EL-015.</title>
        <authorList>
            <person name="Fiorenzani C."/>
        </authorList>
    </citation>
    <scope>NUCLEOTIDE SEQUENCE [LARGE SCALE GENOMIC DNA]</scope>
    <source>
        <strain evidence="10 11">19-DSS-EL-015</strain>
    </source>
</reference>
<keyword evidence="4 7" id="KW-0863">Zinc-finger</keyword>
<evidence type="ECO:0000256" key="6">
    <source>
        <dbReference type="ARBA" id="ARBA00023242"/>
    </source>
</evidence>
<feature type="compositionally biased region" description="Low complexity" evidence="8">
    <location>
        <begin position="60"/>
        <end position="76"/>
    </location>
</feature>
<accession>A0ABR4PBX0</accession>
<dbReference type="SMART" id="SM00355">
    <property type="entry name" value="ZnF_C2H2"/>
    <property type="match status" value="3"/>
</dbReference>
<comment type="caution">
    <text evidence="10">The sequence shown here is derived from an EMBL/GenBank/DDBJ whole genome shotgun (WGS) entry which is preliminary data.</text>
</comment>
<evidence type="ECO:0000313" key="11">
    <source>
        <dbReference type="Proteomes" id="UP001629113"/>
    </source>
</evidence>
<keyword evidence="2" id="KW-0479">Metal-binding</keyword>
<evidence type="ECO:0000256" key="7">
    <source>
        <dbReference type="PROSITE-ProRule" id="PRU00042"/>
    </source>
</evidence>
<name>A0ABR4PBX0_9HELO</name>
<dbReference type="Pfam" id="PF23561">
    <property type="entry name" value="zf-C2H2_15"/>
    <property type="match status" value="1"/>
</dbReference>
<evidence type="ECO:0000256" key="1">
    <source>
        <dbReference type="ARBA" id="ARBA00004123"/>
    </source>
</evidence>
<dbReference type="Gene3D" id="3.30.160.60">
    <property type="entry name" value="Classic Zinc Finger"/>
    <property type="match status" value="3"/>
</dbReference>
<evidence type="ECO:0000256" key="3">
    <source>
        <dbReference type="ARBA" id="ARBA00022737"/>
    </source>
</evidence>
<keyword evidence="5" id="KW-0862">Zinc</keyword>
<evidence type="ECO:0000256" key="2">
    <source>
        <dbReference type="ARBA" id="ARBA00022723"/>
    </source>
</evidence>
<evidence type="ECO:0000256" key="8">
    <source>
        <dbReference type="SAM" id="MobiDB-lite"/>
    </source>
</evidence>
<sequence length="358" mass="40085">MEEDSSPVGSPLSDLSGTPSEDFEMEEMAIPPPAKRQRLGEPSSLRATPTAAPQVDFDAGSVSSDSSGDVPNDPNNQRPEDDDPIHEQVTFCQWVGCDAGDQGNMDKLVEHIHNEHIETRLKKYTCEWSDCSRRSMPHASGYALKAHMRSHTREKPFYCALPECDRAFTRSDALAKHMRTVHETEALRPSDPIPKSMQPASKSTKLKLIIKGSQTAASKGSGQDATTNGTPIPESVNFPPELGFTAEEEAMDLDSLWRLVRRQVHWAEEDSEALKRECEAMEEIRKNEWKEKEVLLQQVVRNEIDWHERRQEVLGGVPRVASAEEIRAATYEQVKQKLAGEEDTLDHVSMDGIEVTAR</sequence>
<dbReference type="EMBL" id="JBFCZG010000006">
    <property type="protein sequence ID" value="KAL3420808.1"/>
    <property type="molecule type" value="Genomic_DNA"/>
</dbReference>
<proteinExistence type="predicted"/>
<feature type="region of interest" description="Disordered" evidence="8">
    <location>
        <begin position="183"/>
        <end position="202"/>
    </location>
</feature>
<dbReference type="PANTHER" id="PTHR45718">
    <property type="entry name" value="TRANSCRIPTIONAL ACTIVATOR CUBITUS INTERRUPTUS"/>
    <property type="match status" value="1"/>
</dbReference>
<comment type="subcellular location">
    <subcellularLocation>
        <location evidence="1">Nucleus</location>
    </subcellularLocation>
</comment>
<dbReference type="PROSITE" id="PS00028">
    <property type="entry name" value="ZINC_FINGER_C2H2_1"/>
    <property type="match status" value="1"/>
</dbReference>
<feature type="region of interest" description="Disordered" evidence="8">
    <location>
        <begin position="1"/>
        <end position="84"/>
    </location>
</feature>
<feature type="domain" description="C2H2-type" evidence="9">
    <location>
        <begin position="157"/>
        <end position="187"/>
    </location>
</feature>
<dbReference type="Proteomes" id="UP001629113">
    <property type="component" value="Unassembled WGS sequence"/>
</dbReference>
<keyword evidence="11" id="KW-1185">Reference proteome</keyword>
<dbReference type="InterPro" id="IPR043359">
    <property type="entry name" value="GLI-like"/>
</dbReference>
<gene>
    <name evidence="10" type="ORF">PVAG01_07253</name>
</gene>
<evidence type="ECO:0000256" key="5">
    <source>
        <dbReference type="ARBA" id="ARBA00022833"/>
    </source>
</evidence>
<keyword evidence="3" id="KW-0677">Repeat</keyword>
<dbReference type="PROSITE" id="PS50157">
    <property type="entry name" value="ZINC_FINGER_C2H2_2"/>
    <property type="match status" value="1"/>
</dbReference>
<keyword evidence="6" id="KW-0539">Nucleus</keyword>
<protein>
    <submittedName>
        <fullName evidence="10">C2H2 finger domain-containing protein</fullName>
    </submittedName>
</protein>
<evidence type="ECO:0000313" key="10">
    <source>
        <dbReference type="EMBL" id="KAL3420808.1"/>
    </source>
</evidence>
<feature type="region of interest" description="Disordered" evidence="8">
    <location>
        <begin position="213"/>
        <end position="237"/>
    </location>
</feature>
<dbReference type="InterPro" id="IPR013087">
    <property type="entry name" value="Znf_C2H2_type"/>
</dbReference>
<dbReference type="InterPro" id="IPR036236">
    <property type="entry name" value="Znf_C2H2_sf"/>
</dbReference>
<organism evidence="10 11">
    <name type="scientific">Phlyctema vagabunda</name>
    <dbReference type="NCBI Taxonomy" id="108571"/>
    <lineage>
        <taxon>Eukaryota</taxon>
        <taxon>Fungi</taxon>
        <taxon>Dikarya</taxon>
        <taxon>Ascomycota</taxon>
        <taxon>Pezizomycotina</taxon>
        <taxon>Leotiomycetes</taxon>
        <taxon>Helotiales</taxon>
        <taxon>Dermateaceae</taxon>
        <taxon>Phlyctema</taxon>
    </lineage>
</organism>
<evidence type="ECO:0000256" key="4">
    <source>
        <dbReference type="ARBA" id="ARBA00022771"/>
    </source>
</evidence>
<dbReference type="InterPro" id="IPR056436">
    <property type="entry name" value="Znf-C2H2_ZIC1-5/GLI1-3-like"/>
</dbReference>
<feature type="compositionally biased region" description="Polar residues" evidence="8">
    <location>
        <begin position="213"/>
        <end position="230"/>
    </location>
</feature>
<evidence type="ECO:0000259" key="9">
    <source>
        <dbReference type="PROSITE" id="PS50157"/>
    </source>
</evidence>
<dbReference type="SUPFAM" id="SSF57667">
    <property type="entry name" value="beta-beta-alpha zinc fingers"/>
    <property type="match status" value="1"/>
</dbReference>